<evidence type="ECO:0000259" key="4">
    <source>
        <dbReference type="SMART" id="SM00657"/>
    </source>
</evidence>
<dbReference type="PhylomeDB" id="T1JDR1"/>
<dbReference type="InterPro" id="IPR038324">
    <property type="entry name" value="Rpb4/RPC9_sf"/>
</dbReference>
<name>T1JDR1_STRMM</name>
<dbReference type="Proteomes" id="UP000014500">
    <property type="component" value="Unassembled WGS sequence"/>
</dbReference>
<organism evidence="5 6">
    <name type="scientific">Strigamia maritima</name>
    <name type="common">European centipede</name>
    <name type="synonym">Geophilus maritimus</name>
    <dbReference type="NCBI Taxonomy" id="126957"/>
    <lineage>
        <taxon>Eukaryota</taxon>
        <taxon>Metazoa</taxon>
        <taxon>Ecdysozoa</taxon>
        <taxon>Arthropoda</taxon>
        <taxon>Myriapoda</taxon>
        <taxon>Chilopoda</taxon>
        <taxon>Pleurostigmophora</taxon>
        <taxon>Geophilomorpha</taxon>
        <taxon>Linotaeniidae</taxon>
        <taxon>Strigamia</taxon>
    </lineage>
</organism>
<protein>
    <recommendedName>
        <fullName evidence="4">RNA polymerase Rpb4/RPC9 core domain-containing protein</fullName>
    </recommendedName>
</protein>
<dbReference type="InterPro" id="IPR006590">
    <property type="entry name" value="RNA_pol_Rpb4/RPC9_core"/>
</dbReference>
<dbReference type="InterPro" id="IPR045222">
    <property type="entry name" value="Rpb4-like"/>
</dbReference>
<evidence type="ECO:0000256" key="2">
    <source>
        <dbReference type="ARBA" id="ARBA00023242"/>
    </source>
</evidence>
<evidence type="ECO:0000256" key="1">
    <source>
        <dbReference type="ARBA" id="ARBA00004123"/>
    </source>
</evidence>
<keyword evidence="2" id="KW-0539">Nucleus</keyword>
<dbReference type="eggNOG" id="KOG2351">
    <property type="taxonomic scope" value="Eukaryota"/>
</dbReference>
<dbReference type="AlphaFoldDB" id="T1JDR1"/>
<dbReference type="GO" id="GO:0030880">
    <property type="term" value="C:RNA polymerase complex"/>
    <property type="evidence" value="ECO:0007669"/>
    <property type="project" value="InterPro"/>
</dbReference>
<dbReference type="Gene3D" id="1.20.1250.40">
    <property type="match status" value="1"/>
</dbReference>
<dbReference type="GO" id="GO:0005634">
    <property type="term" value="C:nucleus"/>
    <property type="evidence" value="ECO:0007669"/>
    <property type="project" value="UniProtKB-SubCell"/>
</dbReference>
<sequence>MAFSYSQTQQIEENAAELKFAKEFANAETLLTSEVYKLLDHRKTQHETTNQDEELPAVLMKTYNYTQRFRKFKNRETISSVRNLLTNKKFHKFELAQIANLCPQNADEAKCLISSLERRFEDDEDHLSDILDDVQTKRCYQ</sequence>
<feature type="domain" description="RNA polymerase Rpb4/RPC9 core" evidence="4">
    <location>
        <begin position="22"/>
        <end position="141"/>
    </location>
</feature>
<dbReference type="SUPFAM" id="SSF47819">
    <property type="entry name" value="HRDC-like"/>
    <property type="match status" value="1"/>
</dbReference>
<dbReference type="EnsemblMetazoa" id="SMAR011946-RA">
    <property type="protein sequence ID" value="SMAR011946-PA"/>
    <property type="gene ID" value="SMAR011946"/>
</dbReference>
<reference evidence="6" key="1">
    <citation type="submission" date="2011-05" db="EMBL/GenBank/DDBJ databases">
        <authorList>
            <person name="Richards S.R."/>
            <person name="Qu J."/>
            <person name="Jiang H."/>
            <person name="Jhangiani S.N."/>
            <person name="Agravi P."/>
            <person name="Goodspeed R."/>
            <person name="Gross S."/>
            <person name="Mandapat C."/>
            <person name="Jackson L."/>
            <person name="Mathew T."/>
            <person name="Pu L."/>
            <person name="Thornton R."/>
            <person name="Saada N."/>
            <person name="Wilczek-Boney K.B."/>
            <person name="Lee S."/>
            <person name="Kovar C."/>
            <person name="Wu Y."/>
            <person name="Scherer S.E."/>
            <person name="Worley K.C."/>
            <person name="Muzny D.M."/>
            <person name="Gibbs R."/>
        </authorList>
    </citation>
    <scope>NUCLEOTIDE SEQUENCE</scope>
    <source>
        <strain evidence="6">Brora</strain>
    </source>
</reference>
<proteinExistence type="inferred from homology"/>
<evidence type="ECO:0000313" key="6">
    <source>
        <dbReference type="Proteomes" id="UP000014500"/>
    </source>
</evidence>
<comment type="similarity">
    <text evidence="3">Belongs to the eukaryotic RPB4 RNA polymerase subunit family.</text>
</comment>
<accession>T1JDR1</accession>
<comment type="subcellular location">
    <subcellularLocation>
        <location evidence="1">Nucleus</location>
    </subcellularLocation>
</comment>
<dbReference type="SMART" id="SM00657">
    <property type="entry name" value="RPOL4c"/>
    <property type="match status" value="1"/>
</dbReference>
<keyword evidence="6" id="KW-1185">Reference proteome</keyword>
<dbReference type="PANTHER" id="PTHR21297">
    <property type="entry name" value="DNA-DIRECTED RNA POLYMERASE II"/>
    <property type="match status" value="1"/>
</dbReference>
<dbReference type="GO" id="GO:0006352">
    <property type="term" value="P:DNA-templated transcription initiation"/>
    <property type="evidence" value="ECO:0007669"/>
    <property type="project" value="InterPro"/>
</dbReference>
<dbReference type="STRING" id="126957.T1JDR1"/>
<evidence type="ECO:0000256" key="3">
    <source>
        <dbReference type="ARBA" id="ARBA00025724"/>
    </source>
</evidence>
<reference evidence="5" key="2">
    <citation type="submission" date="2015-02" db="UniProtKB">
        <authorList>
            <consortium name="EnsemblMetazoa"/>
        </authorList>
    </citation>
    <scope>IDENTIFICATION</scope>
</reference>
<dbReference type="GO" id="GO:0000166">
    <property type="term" value="F:nucleotide binding"/>
    <property type="evidence" value="ECO:0007669"/>
    <property type="project" value="InterPro"/>
</dbReference>
<dbReference type="InterPro" id="IPR010997">
    <property type="entry name" value="HRDC-like_sf"/>
</dbReference>
<dbReference type="InterPro" id="IPR005574">
    <property type="entry name" value="Rpb4/RPC9"/>
</dbReference>
<dbReference type="EMBL" id="JH432108">
    <property type="status" value="NOT_ANNOTATED_CDS"/>
    <property type="molecule type" value="Genomic_DNA"/>
</dbReference>
<dbReference type="Pfam" id="PF03874">
    <property type="entry name" value="RNA_pol_Rpb4"/>
    <property type="match status" value="1"/>
</dbReference>
<evidence type="ECO:0000313" key="5">
    <source>
        <dbReference type="EnsemblMetazoa" id="SMAR011946-PA"/>
    </source>
</evidence>
<dbReference type="HOGENOM" id="CLU_110332_2_1_1"/>